<feature type="domain" description="Disease resistance protein winged helix" evidence="4">
    <location>
        <begin position="1"/>
        <end position="38"/>
    </location>
</feature>
<evidence type="ECO:0000256" key="2">
    <source>
        <dbReference type="ARBA" id="ARBA00022737"/>
    </source>
</evidence>
<dbReference type="EMBL" id="QGNW01002278">
    <property type="protein sequence ID" value="RVW21616.1"/>
    <property type="molecule type" value="Genomic_DNA"/>
</dbReference>
<dbReference type="AlphaFoldDB" id="A0A438CEL9"/>
<dbReference type="Proteomes" id="UP000288805">
    <property type="component" value="Unassembled WGS sequence"/>
</dbReference>
<protein>
    <submittedName>
        <fullName evidence="6">Putative disease resistance protein</fullName>
    </submittedName>
</protein>
<reference evidence="6 7" key="1">
    <citation type="journal article" date="2018" name="PLoS Genet.">
        <title>Population sequencing reveals clonal diversity and ancestral inbreeding in the grapevine cultivar Chardonnay.</title>
        <authorList>
            <person name="Roach M.J."/>
            <person name="Johnson D.L."/>
            <person name="Bohlmann J."/>
            <person name="van Vuuren H.J."/>
            <person name="Jones S.J."/>
            <person name="Pretorius I.S."/>
            <person name="Schmidt S.A."/>
            <person name="Borneman A.R."/>
        </authorList>
    </citation>
    <scope>NUCLEOTIDE SEQUENCE [LARGE SCALE GENOMIC DNA]</scope>
    <source>
        <strain evidence="7">cv. Chardonnay</strain>
        <tissue evidence="6">Leaf</tissue>
    </source>
</reference>
<proteinExistence type="predicted"/>
<evidence type="ECO:0000259" key="5">
    <source>
        <dbReference type="Pfam" id="PF25019"/>
    </source>
</evidence>
<dbReference type="InterPro" id="IPR058922">
    <property type="entry name" value="WHD_DRP"/>
</dbReference>
<dbReference type="Pfam" id="PF23559">
    <property type="entry name" value="WHD_DRP"/>
    <property type="match status" value="1"/>
</dbReference>
<dbReference type="SUPFAM" id="SSF52058">
    <property type="entry name" value="L domain-like"/>
    <property type="match status" value="1"/>
</dbReference>
<evidence type="ECO:0000313" key="7">
    <source>
        <dbReference type="Proteomes" id="UP000288805"/>
    </source>
</evidence>
<keyword evidence="2" id="KW-0677">Repeat</keyword>
<accession>A0A438CEL9</accession>
<evidence type="ECO:0000259" key="4">
    <source>
        <dbReference type="Pfam" id="PF23559"/>
    </source>
</evidence>
<feature type="domain" description="R13L1/DRL21-like LRR repeat region" evidence="5">
    <location>
        <begin position="78"/>
        <end position="174"/>
    </location>
</feature>
<evidence type="ECO:0000256" key="1">
    <source>
        <dbReference type="ARBA" id="ARBA00022614"/>
    </source>
</evidence>
<evidence type="ECO:0000313" key="6">
    <source>
        <dbReference type="EMBL" id="RVW21616.1"/>
    </source>
</evidence>
<sequence>MEDLGAEYFHELVSRSFFQKCGNHETRFVMHDLITDLAQSVARRTFKNFEAFKEVEHLRTFLALPIDQDYPYGLGCYLTRLHYVVNAQDAMDVNLKEKRNIKELKMEWGSDFDDPQTERNEMQILSGLWNLTFSKMLEWEVWCFPSSSDEERLFPCVRVLRMRECPKLVGNLPNSLSSLMKQEMVGRSELTSPLPRGLSLCKLKLGACNEMVLGSSGVDFTSLVALDIGQISNLSHIGEEFMGCLTALEDLSIKDWKEVRWLRLEKLEIWRICQMKCKVLGSVTELIIRGCPKLVNILEKWWPPMLRKLHLFDCEGLEALPGDWMTMRMEGDNTNSLSILESMQISSCPSLIFLPKGELPTSLTRLRIGNCENVESLPEVIMHTCHLKKLDIFNCSSLTSFPRGELPSTLKGLFIGSCGNLKLLPDHMQSLTSLVIQEYVEIEDCENLKTPQSEWGLHRLTSVTRLRIAPGRFQNLESIASVPLQTLISL</sequence>
<dbReference type="PANTHER" id="PTHR36766:SF40">
    <property type="entry name" value="DISEASE RESISTANCE PROTEIN RGA3"/>
    <property type="match status" value="1"/>
</dbReference>
<organism evidence="6 7">
    <name type="scientific">Vitis vinifera</name>
    <name type="common">Grape</name>
    <dbReference type="NCBI Taxonomy" id="29760"/>
    <lineage>
        <taxon>Eukaryota</taxon>
        <taxon>Viridiplantae</taxon>
        <taxon>Streptophyta</taxon>
        <taxon>Embryophyta</taxon>
        <taxon>Tracheophyta</taxon>
        <taxon>Spermatophyta</taxon>
        <taxon>Magnoliopsida</taxon>
        <taxon>eudicotyledons</taxon>
        <taxon>Gunneridae</taxon>
        <taxon>Pentapetalae</taxon>
        <taxon>rosids</taxon>
        <taxon>Vitales</taxon>
        <taxon>Vitaceae</taxon>
        <taxon>Viteae</taxon>
        <taxon>Vitis</taxon>
    </lineage>
</organism>
<keyword evidence="1" id="KW-0433">Leucine-rich repeat</keyword>
<evidence type="ECO:0000256" key="3">
    <source>
        <dbReference type="ARBA" id="ARBA00022821"/>
    </source>
</evidence>
<dbReference type="InterPro" id="IPR032675">
    <property type="entry name" value="LRR_dom_sf"/>
</dbReference>
<dbReference type="InterPro" id="IPR056789">
    <property type="entry name" value="LRR_R13L1-DRL21"/>
</dbReference>
<comment type="caution">
    <text evidence="6">The sequence shown here is derived from an EMBL/GenBank/DDBJ whole genome shotgun (WGS) entry which is preliminary data.</text>
</comment>
<keyword evidence="3" id="KW-0611">Plant defense</keyword>
<dbReference type="Pfam" id="PF25019">
    <property type="entry name" value="LRR_R13L1-DRL21"/>
    <property type="match status" value="1"/>
</dbReference>
<name>A0A438CEL9_VITVI</name>
<dbReference type="Gene3D" id="3.80.10.10">
    <property type="entry name" value="Ribonuclease Inhibitor"/>
    <property type="match status" value="2"/>
</dbReference>
<gene>
    <name evidence="6" type="primary">VvCHDh000724_76</name>
    <name evidence="6" type="ORF">CK203_107576</name>
</gene>
<dbReference type="PANTHER" id="PTHR36766">
    <property type="entry name" value="PLANT BROAD-SPECTRUM MILDEW RESISTANCE PROTEIN RPW8"/>
    <property type="match status" value="1"/>
</dbReference>
<dbReference type="GO" id="GO:0006952">
    <property type="term" value="P:defense response"/>
    <property type="evidence" value="ECO:0007669"/>
    <property type="project" value="UniProtKB-KW"/>
</dbReference>